<dbReference type="PANTHER" id="PTHR43399:SF4">
    <property type="entry name" value="CELL WALL-ASSOCIATED PROTEASE"/>
    <property type="match status" value="1"/>
</dbReference>
<dbReference type="PRINTS" id="PR00723">
    <property type="entry name" value="SUBTILISIN"/>
</dbReference>
<keyword evidence="2 5" id="KW-0645">Protease</keyword>
<comment type="caution">
    <text evidence="8">The sequence shown here is derived from an EMBL/GenBank/DDBJ whole genome shotgun (WGS) entry which is preliminary data.</text>
</comment>
<dbReference type="InterPro" id="IPR023828">
    <property type="entry name" value="Peptidase_S8_Ser-AS"/>
</dbReference>
<dbReference type="PROSITE" id="PS00137">
    <property type="entry name" value="SUBTILASE_HIS"/>
    <property type="match status" value="1"/>
</dbReference>
<dbReference type="InterPro" id="IPR051048">
    <property type="entry name" value="Peptidase_S8/S53_subtilisin"/>
</dbReference>
<sequence>MKFIQRLLLLTILLPYIAGAQPKDKPKDNWQNLDLIQDGVFGVSTEKAYNELLKGKKGKTVVVAVIDGGVDTQHEDLKSVMWTNAKETPGNKADDDKNGYVDDVHGWNFLGSPTYSVRYDNMEVVRLLRKYQDKYAAVLNTTPLSRDERKEFNLYKKMVTDYMGKLENARVGFENVSILRKSLDTIVTRIGKETPTLQDFDNYKTRGEIESKVIKIVKPELRKDPDYKKFREDIEDAYKSYYGQINYNLNMDFDPRDSIGDHYNNGAERFYGNSDVQGPDADHGTHVAGIIAADRHNNKGVKGVAENVKIMAVRAVPDGDERDKDVANAIRYAVDNGAKVINMSFGKSYSWDKALVDSAVRYAASKDVLLVHAAGNDSKNTDVENNFPTRIYADTLDANYWGSNQRMSVVSRGARPMGPGMSGMGSNASLKIERDTLKFTKPQAQNWIEVGASGWKNDDDLVAEFSNFGKRSVDVFAPGVKINSTIPGSKYKENDGTSMASPVVAGIAALVRSYYPSLTAVQVKDVIMKSVTMVEQKVKIREEGESKKVKLSDICISGGVVNAYNALKLAEQMQQRLSSK</sequence>
<comment type="similarity">
    <text evidence="1 5">Belongs to the peptidase S8 family.</text>
</comment>
<organism evidence="8 9">
    <name type="scientific">Pararcticibacter amylolyticus</name>
    <dbReference type="NCBI Taxonomy" id="2173175"/>
    <lineage>
        <taxon>Bacteria</taxon>
        <taxon>Pseudomonadati</taxon>
        <taxon>Bacteroidota</taxon>
        <taxon>Sphingobacteriia</taxon>
        <taxon>Sphingobacteriales</taxon>
        <taxon>Sphingobacteriaceae</taxon>
        <taxon>Pararcticibacter</taxon>
    </lineage>
</organism>
<dbReference type="InterPro" id="IPR000209">
    <property type="entry name" value="Peptidase_S8/S53_dom"/>
</dbReference>
<evidence type="ECO:0000313" key="8">
    <source>
        <dbReference type="EMBL" id="PWG79876.1"/>
    </source>
</evidence>
<feature type="domain" description="Peptidase S8/S53" evidence="7">
    <location>
        <begin position="58"/>
        <end position="534"/>
    </location>
</feature>
<feature type="signal peptide" evidence="6">
    <location>
        <begin position="1"/>
        <end position="20"/>
    </location>
</feature>
<dbReference type="GO" id="GO:0006508">
    <property type="term" value="P:proteolysis"/>
    <property type="evidence" value="ECO:0007669"/>
    <property type="project" value="UniProtKB-KW"/>
</dbReference>
<feature type="active site" description="Charge relay system" evidence="5">
    <location>
        <position position="283"/>
    </location>
</feature>
<dbReference type="InterPro" id="IPR034080">
    <property type="entry name" value="Protease_P7-like_dom"/>
</dbReference>
<dbReference type="OrthoDB" id="9798386at2"/>
<accession>A0A2U2PER6</accession>
<dbReference type="SUPFAM" id="SSF52743">
    <property type="entry name" value="Subtilisin-like"/>
    <property type="match status" value="1"/>
</dbReference>
<dbReference type="Proteomes" id="UP000245647">
    <property type="component" value="Unassembled WGS sequence"/>
</dbReference>
<dbReference type="PROSITE" id="PS51892">
    <property type="entry name" value="SUBTILASE"/>
    <property type="match status" value="1"/>
</dbReference>
<keyword evidence="6" id="KW-0732">Signal</keyword>
<dbReference type="CDD" id="cd07483">
    <property type="entry name" value="Peptidases_S8_Subtilisin_Novo-like"/>
    <property type="match status" value="1"/>
</dbReference>
<keyword evidence="3 5" id="KW-0378">Hydrolase</keyword>
<feature type="chain" id="PRO_5015680969" evidence="6">
    <location>
        <begin position="21"/>
        <end position="580"/>
    </location>
</feature>
<evidence type="ECO:0000256" key="2">
    <source>
        <dbReference type="ARBA" id="ARBA00022670"/>
    </source>
</evidence>
<evidence type="ECO:0000256" key="6">
    <source>
        <dbReference type="SAM" id="SignalP"/>
    </source>
</evidence>
<dbReference type="EMBL" id="QEAS01000011">
    <property type="protein sequence ID" value="PWG79876.1"/>
    <property type="molecule type" value="Genomic_DNA"/>
</dbReference>
<reference evidence="8 9" key="1">
    <citation type="submission" date="2018-04" db="EMBL/GenBank/DDBJ databases">
        <title>Pedobacter chongqingensis sp. nov., isolated from a rottenly hemp rope.</title>
        <authorList>
            <person name="Cai Y."/>
        </authorList>
    </citation>
    <scope>NUCLEOTIDE SEQUENCE [LARGE SCALE GENOMIC DNA]</scope>
    <source>
        <strain evidence="8 9">FJ4-8</strain>
    </source>
</reference>
<evidence type="ECO:0000256" key="3">
    <source>
        <dbReference type="ARBA" id="ARBA00022801"/>
    </source>
</evidence>
<feature type="active site" description="Charge relay system" evidence="5">
    <location>
        <position position="498"/>
    </location>
</feature>
<evidence type="ECO:0000256" key="5">
    <source>
        <dbReference type="PROSITE-ProRule" id="PRU01240"/>
    </source>
</evidence>
<dbReference type="PROSITE" id="PS00138">
    <property type="entry name" value="SUBTILASE_SER"/>
    <property type="match status" value="1"/>
</dbReference>
<gene>
    <name evidence="8" type="ORF">DDR33_13805</name>
</gene>
<protein>
    <submittedName>
        <fullName evidence="8">Peptidase S8</fullName>
    </submittedName>
</protein>
<evidence type="ECO:0000256" key="1">
    <source>
        <dbReference type="ARBA" id="ARBA00011073"/>
    </source>
</evidence>
<dbReference type="RefSeq" id="WP_109416393.1">
    <property type="nucleotide sequence ID" value="NZ_QEAS01000011.1"/>
</dbReference>
<evidence type="ECO:0000313" key="9">
    <source>
        <dbReference type="Proteomes" id="UP000245647"/>
    </source>
</evidence>
<dbReference type="InterPro" id="IPR036852">
    <property type="entry name" value="Peptidase_S8/S53_dom_sf"/>
</dbReference>
<dbReference type="Pfam" id="PF00082">
    <property type="entry name" value="Peptidase_S8"/>
    <property type="match status" value="1"/>
</dbReference>
<dbReference type="GO" id="GO:0004252">
    <property type="term" value="F:serine-type endopeptidase activity"/>
    <property type="evidence" value="ECO:0007669"/>
    <property type="project" value="UniProtKB-UniRule"/>
</dbReference>
<dbReference type="PANTHER" id="PTHR43399">
    <property type="entry name" value="SUBTILISIN-RELATED"/>
    <property type="match status" value="1"/>
</dbReference>
<evidence type="ECO:0000256" key="4">
    <source>
        <dbReference type="ARBA" id="ARBA00022825"/>
    </source>
</evidence>
<dbReference type="Gene3D" id="3.40.50.200">
    <property type="entry name" value="Peptidase S8/S53 domain"/>
    <property type="match status" value="2"/>
</dbReference>
<name>A0A2U2PER6_9SPHI</name>
<keyword evidence="9" id="KW-1185">Reference proteome</keyword>
<proteinExistence type="inferred from homology"/>
<dbReference type="InterPro" id="IPR015500">
    <property type="entry name" value="Peptidase_S8_subtilisin-rel"/>
</dbReference>
<dbReference type="InterPro" id="IPR022398">
    <property type="entry name" value="Peptidase_S8_His-AS"/>
</dbReference>
<keyword evidence="4 5" id="KW-0720">Serine protease</keyword>
<evidence type="ECO:0000259" key="7">
    <source>
        <dbReference type="Pfam" id="PF00082"/>
    </source>
</evidence>
<dbReference type="AlphaFoldDB" id="A0A2U2PER6"/>
<feature type="active site" description="Charge relay system" evidence="5">
    <location>
        <position position="67"/>
    </location>
</feature>